<dbReference type="AlphaFoldDB" id="A0A840SWC9"/>
<evidence type="ECO:0000256" key="1">
    <source>
        <dbReference type="ARBA" id="ARBA00022801"/>
    </source>
</evidence>
<dbReference type="PANTHER" id="PTHR43674:SF13">
    <property type="entry name" value="CN HYDROLASE DOMAIN-CONTAINING PROTEIN"/>
    <property type="match status" value="1"/>
</dbReference>
<dbReference type="InterPro" id="IPR050345">
    <property type="entry name" value="Aliph_Amidase/BUP"/>
</dbReference>
<dbReference type="GO" id="GO:0016811">
    <property type="term" value="F:hydrolase activity, acting on carbon-nitrogen (but not peptide) bonds, in linear amides"/>
    <property type="evidence" value="ECO:0007669"/>
    <property type="project" value="TreeGrafter"/>
</dbReference>
<name>A0A840SWC9_9RHOB</name>
<dbReference type="PROSITE" id="PS50263">
    <property type="entry name" value="CN_HYDROLASE"/>
    <property type="match status" value="1"/>
</dbReference>
<organism evidence="3 4">
    <name type="scientific">Amaricoccus macauensis</name>
    <dbReference type="NCBI Taxonomy" id="57001"/>
    <lineage>
        <taxon>Bacteria</taxon>
        <taxon>Pseudomonadati</taxon>
        <taxon>Pseudomonadota</taxon>
        <taxon>Alphaproteobacteria</taxon>
        <taxon>Rhodobacterales</taxon>
        <taxon>Paracoccaceae</taxon>
        <taxon>Amaricoccus</taxon>
    </lineage>
</organism>
<protein>
    <submittedName>
        <fullName evidence="3">Putative amidohydrolase</fullName>
    </submittedName>
</protein>
<dbReference type="InterPro" id="IPR003010">
    <property type="entry name" value="C-N_Hydrolase"/>
</dbReference>
<feature type="domain" description="CN hydrolase" evidence="2">
    <location>
        <begin position="1"/>
        <end position="258"/>
    </location>
</feature>
<accession>A0A840SWC9</accession>
<dbReference type="Gene3D" id="3.60.110.10">
    <property type="entry name" value="Carbon-nitrogen hydrolase"/>
    <property type="match status" value="1"/>
</dbReference>
<sequence>MKLAAAAFPIEWHSRWNDYVGKLRVWVRTATEQGAELLVFPQLAALELTSLAGKENAKDPERAIEAMTARLKDVDDLHASLAREFKATISAATGPVRPRDGDPVDRARLFTPDGSVGRQDRLTIDPNEALPLTAGEMARVFETPLGRIGILIGSDLTRPEIARAMVDSGASLLLAPGIADIPRSVARLRIAARARAAETGVPVIAAMTIGSADWLPAARQGYGAAGIYVPPAPGLPDDGVFAMGKVDSAGWTYGEIDLALPGLEAGPRPLWNGGVETVPLGVASPSAGQAEKNLS</sequence>
<dbReference type="EMBL" id="JACHFM010000004">
    <property type="protein sequence ID" value="MBB5223563.1"/>
    <property type="molecule type" value="Genomic_DNA"/>
</dbReference>
<evidence type="ECO:0000259" key="2">
    <source>
        <dbReference type="PROSITE" id="PS50263"/>
    </source>
</evidence>
<dbReference type="Proteomes" id="UP000549457">
    <property type="component" value="Unassembled WGS sequence"/>
</dbReference>
<dbReference type="PANTHER" id="PTHR43674">
    <property type="entry name" value="NITRILASE C965.09-RELATED"/>
    <property type="match status" value="1"/>
</dbReference>
<dbReference type="SUPFAM" id="SSF56317">
    <property type="entry name" value="Carbon-nitrogen hydrolase"/>
    <property type="match status" value="1"/>
</dbReference>
<dbReference type="InterPro" id="IPR036526">
    <property type="entry name" value="C-N_Hydrolase_sf"/>
</dbReference>
<keyword evidence="1 3" id="KW-0378">Hydrolase</keyword>
<proteinExistence type="predicted"/>
<evidence type="ECO:0000313" key="3">
    <source>
        <dbReference type="EMBL" id="MBB5223563.1"/>
    </source>
</evidence>
<reference evidence="3 4" key="1">
    <citation type="submission" date="2020-08" db="EMBL/GenBank/DDBJ databases">
        <title>Genomic Encyclopedia of Type Strains, Phase IV (KMG-IV): sequencing the most valuable type-strain genomes for metagenomic binning, comparative biology and taxonomic classification.</title>
        <authorList>
            <person name="Goeker M."/>
        </authorList>
    </citation>
    <scope>NUCLEOTIDE SEQUENCE [LARGE SCALE GENOMIC DNA]</scope>
    <source>
        <strain evidence="3 4">DSM 101730</strain>
    </source>
</reference>
<dbReference type="Pfam" id="PF00795">
    <property type="entry name" value="CN_hydrolase"/>
    <property type="match status" value="1"/>
</dbReference>
<keyword evidence="4" id="KW-1185">Reference proteome</keyword>
<comment type="caution">
    <text evidence="3">The sequence shown here is derived from an EMBL/GenBank/DDBJ whole genome shotgun (WGS) entry which is preliminary data.</text>
</comment>
<gene>
    <name evidence="3" type="ORF">HNP73_003517</name>
</gene>
<evidence type="ECO:0000313" key="4">
    <source>
        <dbReference type="Proteomes" id="UP000549457"/>
    </source>
</evidence>